<accession>A0A1H1YHT0</accession>
<evidence type="ECO:0000313" key="5">
    <source>
        <dbReference type="EMBL" id="SDT20987.1"/>
    </source>
</evidence>
<sequence>MEMFSRRAALRAGIASTAVAGGLAAGASEAQAAPAGTTTDTGEGWTSVLDHGAIGDGTTDDTAAVQAALNHATTTGKSVYFPAGRTFRVFNQLTARNLADVVIEGQGATIALAGGPVSVKGEYAILRLQDCARVKIFGLTFIDTVRAEQYDGVRIVRSTGIVVESVRVQSTRFNGIVVYDVSPGLSDDIVITNCTTEDTRFGISTNGRDVRISDNHVAMDWLSTDEARRYDYVHPGFGSDSDYFDGICVWQGGDRTVIADNTLTEIGQSAIWVQSATNVVVSGNTTIGAQLHGIEIDGLSLGAQASGITITGNVVIDSVNANINLIGTTEATVVGNRVVNSKATVNATGIAINTKSSKVTVTGNQIRQANPAREAILVKDNTEKEPAARALDVTIGWNTVDAAIPYSAPVDTTVIQRSGAGLISAQASLKTTGKVIAVGGLGIGNSVAATAVGAVVRKMEVFGSSGQSLGFVSIHSS</sequence>
<proteinExistence type="predicted"/>
<protein>
    <submittedName>
        <fullName evidence="5">Right handed beta helix region</fullName>
    </submittedName>
</protein>
<dbReference type="PANTHER" id="PTHR31736">
    <property type="match status" value="1"/>
</dbReference>
<dbReference type="PANTHER" id="PTHR31736:SF19">
    <property type="entry name" value="PECTIN LYASE SUPERFAMILY PROTEIN-RELATED"/>
    <property type="match status" value="1"/>
</dbReference>
<dbReference type="PROSITE" id="PS51318">
    <property type="entry name" value="TAT"/>
    <property type="match status" value="1"/>
</dbReference>
<dbReference type="Gene3D" id="2.160.20.10">
    <property type="entry name" value="Single-stranded right-handed beta-helix, Pectin lyase-like"/>
    <property type="match status" value="1"/>
</dbReference>
<keyword evidence="2" id="KW-0732">Signal</keyword>
<dbReference type="AlphaFoldDB" id="A0A1H1YHT0"/>
<name>A0A1H1YHT0_9ACTN</name>
<dbReference type="SUPFAM" id="SSF51126">
    <property type="entry name" value="Pectin lyase-like"/>
    <property type="match status" value="2"/>
</dbReference>
<dbReference type="InterPro" id="IPR039448">
    <property type="entry name" value="Beta_helix"/>
</dbReference>
<keyword evidence="1" id="KW-1015">Disulfide bond</keyword>
<dbReference type="Proteomes" id="UP000198688">
    <property type="component" value="Chromosome I"/>
</dbReference>
<dbReference type="OrthoDB" id="3291491at2"/>
<reference evidence="5 6" key="1">
    <citation type="submission" date="2016-10" db="EMBL/GenBank/DDBJ databases">
        <authorList>
            <person name="de Groot N.N."/>
        </authorList>
    </citation>
    <scope>NUCLEOTIDE SEQUENCE [LARGE SCALE GENOMIC DNA]</scope>
    <source>
        <strain evidence="5 6">DSM 43941</strain>
    </source>
</reference>
<feature type="domain" description="Rhamnogalacturonase A/B/Epimerase-like pectate lyase" evidence="3">
    <location>
        <begin position="45"/>
        <end position="93"/>
    </location>
</feature>
<dbReference type="InterPro" id="IPR006626">
    <property type="entry name" value="PbH1"/>
</dbReference>
<organism evidence="5 6">
    <name type="scientific">Actinoplanes derwentensis</name>
    <dbReference type="NCBI Taxonomy" id="113562"/>
    <lineage>
        <taxon>Bacteria</taxon>
        <taxon>Bacillati</taxon>
        <taxon>Actinomycetota</taxon>
        <taxon>Actinomycetes</taxon>
        <taxon>Micromonosporales</taxon>
        <taxon>Micromonosporaceae</taxon>
        <taxon>Actinoplanes</taxon>
    </lineage>
</organism>
<feature type="signal peptide" evidence="2">
    <location>
        <begin position="1"/>
        <end position="32"/>
    </location>
</feature>
<evidence type="ECO:0000259" key="3">
    <source>
        <dbReference type="Pfam" id="PF12708"/>
    </source>
</evidence>
<dbReference type="Pfam" id="PF13229">
    <property type="entry name" value="Beta_helix"/>
    <property type="match status" value="1"/>
</dbReference>
<feature type="chain" id="PRO_5009266596" evidence="2">
    <location>
        <begin position="33"/>
        <end position="477"/>
    </location>
</feature>
<dbReference type="Pfam" id="PF12708">
    <property type="entry name" value="Pect-lyase_RHGA_epim"/>
    <property type="match status" value="1"/>
</dbReference>
<keyword evidence="6" id="KW-1185">Reference proteome</keyword>
<dbReference type="STRING" id="113562.SAMN04489716_2859"/>
<dbReference type="RefSeq" id="WP_092544970.1">
    <property type="nucleotide sequence ID" value="NZ_BOMJ01000001.1"/>
</dbReference>
<dbReference type="InterPro" id="IPR006311">
    <property type="entry name" value="TAT_signal"/>
</dbReference>
<dbReference type="InterPro" id="IPR024535">
    <property type="entry name" value="RHGA/B-epi-like_pectate_lyase"/>
</dbReference>
<evidence type="ECO:0000256" key="1">
    <source>
        <dbReference type="ARBA" id="ARBA00023157"/>
    </source>
</evidence>
<dbReference type="EMBL" id="LT629758">
    <property type="protein sequence ID" value="SDT20987.1"/>
    <property type="molecule type" value="Genomic_DNA"/>
</dbReference>
<evidence type="ECO:0000259" key="4">
    <source>
        <dbReference type="Pfam" id="PF13229"/>
    </source>
</evidence>
<evidence type="ECO:0000256" key="2">
    <source>
        <dbReference type="SAM" id="SignalP"/>
    </source>
</evidence>
<gene>
    <name evidence="5" type="ORF">SAMN04489716_2859</name>
</gene>
<dbReference type="SMART" id="SM00710">
    <property type="entry name" value="PbH1"/>
    <property type="match status" value="8"/>
</dbReference>
<feature type="domain" description="Right handed beta helix" evidence="4">
    <location>
        <begin position="152"/>
        <end position="337"/>
    </location>
</feature>
<dbReference type="InterPro" id="IPR011050">
    <property type="entry name" value="Pectin_lyase_fold/virulence"/>
</dbReference>
<dbReference type="InterPro" id="IPR012334">
    <property type="entry name" value="Pectin_lyas_fold"/>
</dbReference>
<evidence type="ECO:0000313" key="6">
    <source>
        <dbReference type="Proteomes" id="UP000198688"/>
    </source>
</evidence>